<dbReference type="Pfam" id="PF00067">
    <property type="entry name" value="p450"/>
    <property type="match status" value="1"/>
</dbReference>
<comment type="cofactor">
    <cofactor evidence="1 12">
        <name>heme</name>
        <dbReference type="ChEBI" id="CHEBI:30413"/>
    </cofactor>
</comment>
<dbReference type="PRINTS" id="PR00463">
    <property type="entry name" value="EP450I"/>
</dbReference>
<feature type="transmembrane region" description="Helical" evidence="13">
    <location>
        <begin position="12"/>
        <end position="30"/>
    </location>
</feature>
<evidence type="ECO:0000256" key="4">
    <source>
        <dbReference type="ARBA" id="ARBA00022617"/>
    </source>
</evidence>
<evidence type="ECO:0000256" key="13">
    <source>
        <dbReference type="SAM" id="Phobius"/>
    </source>
</evidence>
<evidence type="ECO:0000256" key="1">
    <source>
        <dbReference type="ARBA" id="ARBA00001971"/>
    </source>
</evidence>
<dbReference type="PRINTS" id="PR00385">
    <property type="entry name" value="P450"/>
</dbReference>
<keyword evidence="4 12" id="KW-0349">Heme</keyword>
<dbReference type="GO" id="GO:0020037">
    <property type="term" value="F:heme binding"/>
    <property type="evidence" value="ECO:0007669"/>
    <property type="project" value="InterPro"/>
</dbReference>
<dbReference type="InterPro" id="IPR050651">
    <property type="entry name" value="Plant_Cytochrome_P450_Monoox"/>
</dbReference>
<proteinExistence type="inferred from homology"/>
<dbReference type="Proteomes" id="UP001154282">
    <property type="component" value="Unassembled WGS sequence"/>
</dbReference>
<dbReference type="EMBL" id="CAMGYJ010000011">
    <property type="protein sequence ID" value="CAI0558585.1"/>
    <property type="molecule type" value="Genomic_DNA"/>
</dbReference>
<dbReference type="GO" id="GO:0004497">
    <property type="term" value="F:monooxygenase activity"/>
    <property type="evidence" value="ECO:0007669"/>
    <property type="project" value="UniProtKB-KW"/>
</dbReference>
<evidence type="ECO:0000256" key="8">
    <source>
        <dbReference type="ARBA" id="ARBA00023002"/>
    </source>
</evidence>
<evidence type="ECO:0000256" key="5">
    <source>
        <dbReference type="ARBA" id="ARBA00022692"/>
    </source>
</evidence>
<dbReference type="PANTHER" id="PTHR47947">
    <property type="entry name" value="CYTOCHROME P450 82C3-RELATED"/>
    <property type="match status" value="1"/>
</dbReference>
<keyword evidence="6 12" id="KW-0479">Metal-binding</keyword>
<evidence type="ECO:0000256" key="6">
    <source>
        <dbReference type="ARBA" id="ARBA00022723"/>
    </source>
</evidence>
<evidence type="ECO:0000256" key="11">
    <source>
        <dbReference type="ARBA" id="ARBA00023136"/>
    </source>
</evidence>
<dbReference type="InterPro" id="IPR036396">
    <property type="entry name" value="Cyt_P450_sf"/>
</dbReference>
<reference evidence="14" key="1">
    <citation type="submission" date="2022-08" db="EMBL/GenBank/DDBJ databases">
        <authorList>
            <person name="Gutierrez-Valencia J."/>
        </authorList>
    </citation>
    <scope>NUCLEOTIDE SEQUENCE</scope>
</reference>
<comment type="caution">
    <text evidence="14">The sequence shown here is derived from an EMBL/GenBank/DDBJ whole genome shotgun (WGS) entry which is preliminary data.</text>
</comment>
<evidence type="ECO:0000313" key="15">
    <source>
        <dbReference type="Proteomes" id="UP001154282"/>
    </source>
</evidence>
<name>A0AAV0RLX9_9ROSI</name>
<protein>
    <recommendedName>
        <fullName evidence="16">Cytochrome P450</fullName>
    </recommendedName>
</protein>
<keyword evidence="7 13" id="KW-1133">Transmembrane helix</keyword>
<keyword evidence="9 12" id="KW-0408">Iron</keyword>
<keyword evidence="10" id="KW-0503">Monooxygenase</keyword>
<organism evidence="14 15">
    <name type="scientific">Linum tenue</name>
    <dbReference type="NCBI Taxonomy" id="586396"/>
    <lineage>
        <taxon>Eukaryota</taxon>
        <taxon>Viridiplantae</taxon>
        <taxon>Streptophyta</taxon>
        <taxon>Embryophyta</taxon>
        <taxon>Tracheophyta</taxon>
        <taxon>Spermatophyta</taxon>
        <taxon>Magnoliopsida</taxon>
        <taxon>eudicotyledons</taxon>
        <taxon>Gunneridae</taxon>
        <taxon>Pentapetalae</taxon>
        <taxon>rosids</taxon>
        <taxon>fabids</taxon>
        <taxon>Malpighiales</taxon>
        <taxon>Linaceae</taxon>
        <taxon>Linum</taxon>
    </lineage>
</organism>
<gene>
    <name evidence="14" type="ORF">LITE_LOCUS48835</name>
</gene>
<evidence type="ECO:0000256" key="7">
    <source>
        <dbReference type="ARBA" id="ARBA00022989"/>
    </source>
</evidence>
<comment type="subcellular location">
    <subcellularLocation>
        <location evidence="2">Membrane</location>
    </subcellularLocation>
</comment>
<dbReference type="GO" id="GO:0016705">
    <property type="term" value="F:oxidoreductase activity, acting on paired donors, with incorporation or reduction of molecular oxygen"/>
    <property type="evidence" value="ECO:0007669"/>
    <property type="project" value="InterPro"/>
</dbReference>
<evidence type="ECO:0000256" key="9">
    <source>
        <dbReference type="ARBA" id="ARBA00023004"/>
    </source>
</evidence>
<dbReference type="InterPro" id="IPR001128">
    <property type="entry name" value="Cyt_P450"/>
</dbReference>
<evidence type="ECO:0000256" key="3">
    <source>
        <dbReference type="ARBA" id="ARBA00010617"/>
    </source>
</evidence>
<dbReference type="SUPFAM" id="SSF48264">
    <property type="entry name" value="Cytochrome P450"/>
    <property type="match status" value="1"/>
</dbReference>
<evidence type="ECO:0000313" key="14">
    <source>
        <dbReference type="EMBL" id="CAI0558585.1"/>
    </source>
</evidence>
<evidence type="ECO:0000256" key="12">
    <source>
        <dbReference type="PIRSR" id="PIRSR602401-1"/>
    </source>
</evidence>
<sequence>MDLADVLTTIPLPTIVLALASLAFLCFFVITTTKYNKHGASPPPPPPQASGSWPIIGHLHLLGGPRPPHRVLGQMADQHGPIFTIRMGVHPALVVSSWEIAKECLTTHDRIFADRPATLAMDILGYHRSMFGFSPYGSFWRETRKMATLELLSSHRLDLLQHVRESEVRTATKELYAYWQAANKEQGENLKLAAKPSASTAEEGRNGRVSVEMSSWFGEISMNVILRMIAGKSVGYLTGGADSVKLSKLLKEFFELTGRFVVADGLPYLRWLDVGGFEKAMRKTAGEMDVVVEGWLREHKAKRDSGEAAETEKDFMDVILDAVGEQQDIDGRDSATFNKATSLGFVLAASDTTMVTMTWLLSLLVNHPDVLKTAQTELDNHIGKQRRVQESDLRNLDYLKAIVKETLRLYPPGPISLPHQSIEDCTVAGRFVSKGTRLIVNISKIQRDPRVWPDPDEFRPDRFLTTHKDVDVRGQDFELIPFGSGRRMCPSVNFALRVMHLTLATLLHGFNFERLGSEPIDMTEGIGLTVPRATPLDVLVSPRLPPHLYE</sequence>
<keyword evidence="15" id="KW-1185">Reference proteome</keyword>
<accession>A0AAV0RLX9</accession>
<keyword evidence="8" id="KW-0560">Oxidoreductase</keyword>
<dbReference type="FunFam" id="1.10.630.10:FF:000026">
    <property type="entry name" value="Cytochrome P450 82C4"/>
    <property type="match status" value="1"/>
</dbReference>
<dbReference type="GO" id="GO:0016020">
    <property type="term" value="C:membrane"/>
    <property type="evidence" value="ECO:0007669"/>
    <property type="project" value="UniProtKB-SubCell"/>
</dbReference>
<feature type="binding site" description="axial binding residue" evidence="12">
    <location>
        <position position="489"/>
    </location>
    <ligand>
        <name>heme</name>
        <dbReference type="ChEBI" id="CHEBI:30413"/>
    </ligand>
    <ligandPart>
        <name>Fe</name>
        <dbReference type="ChEBI" id="CHEBI:18248"/>
    </ligandPart>
</feature>
<evidence type="ECO:0008006" key="16">
    <source>
        <dbReference type="Google" id="ProtNLM"/>
    </source>
</evidence>
<dbReference type="PANTHER" id="PTHR47947:SF26">
    <property type="entry name" value="CYTOCHROME P450"/>
    <property type="match status" value="1"/>
</dbReference>
<dbReference type="InterPro" id="IPR002401">
    <property type="entry name" value="Cyt_P450_E_grp-I"/>
</dbReference>
<dbReference type="Gene3D" id="1.10.630.10">
    <property type="entry name" value="Cytochrome P450"/>
    <property type="match status" value="1"/>
</dbReference>
<keyword evidence="5 13" id="KW-0812">Transmembrane</keyword>
<evidence type="ECO:0000256" key="2">
    <source>
        <dbReference type="ARBA" id="ARBA00004370"/>
    </source>
</evidence>
<evidence type="ECO:0000256" key="10">
    <source>
        <dbReference type="ARBA" id="ARBA00023033"/>
    </source>
</evidence>
<comment type="similarity">
    <text evidence="3">Belongs to the cytochrome P450 family.</text>
</comment>
<dbReference type="GO" id="GO:0005506">
    <property type="term" value="F:iron ion binding"/>
    <property type="evidence" value="ECO:0007669"/>
    <property type="project" value="InterPro"/>
</dbReference>
<keyword evidence="11 13" id="KW-0472">Membrane</keyword>
<dbReference type="AlphaFoldDB" id="A0AAV0RLX9"/>
<dbReference type="CDD" id="cd20654">
    <property type="entry name" value="CYP82"/>
    <property type="match status" value="1"/>
</dbReference>